<reference evidence="4 5" key="1">
    <citation type="submission" date="2016-04" db="EMBL/GenBank/DDBJ databases">
        <title>A degradative enzymes factory behind the ericoid mycorrhizal symbiosis.</title>
        <authorList>
            <consortium name="DOE Joint Genome Institute"/>
            <person name="Martino E."/>
            <person name="Morin E."/>
            <person name="Grelet G."/>
            <person name="Kuo A."/>
            <person name="Kohler A."/>
            <person name="Daghino S."/>
            <person name="Barry K."/>
            <person name="Choi C."/>
            <person name="Cichocki N."/>
            <person name="Clum A."/>
            <person name="Copeland A."/>
            <person name="Hainaut M."/>
            <person name="Haridas S."/>
            <person name="Labutti K."/>
            <person name="Lindquist E."/>
            <person name="Lipzen A."/>
            <person name="Khouja H.-R."/>
            <person name="Murat C."/>
            <person name="Ohm R."/>
            <person name="Olson A."/>
            <person name="Spatafora J."/>
            <person name="Veneault-Fourrey C."/>
            <person name="Henrissat B."/>
            <person name="Grigoriev I."/>
            <person name="Martin F."/>
            <person name="Perotto S."/>
        </authorList>
    </citation>
    <scope>NUCLEOTIDE SEQUENCE [LARGE SCALE GENOMIC DNA]</scope>
    <source>
        <strain evidence="4 5">F</strain>
    </source>
</reference>
<feature type="region of interest" description="Disordered" evidence="1">
    <location>
        <begin position="333"/>
        <end position="386"/>
    </location>
</feature>
<dbReference type="InterPro" id="IPR058525">
    <property type="entry name" value="DUF8212"/>
</dbReference>
<proteinExistence type="predicted"/>
<dbReference type="PANTHER" id="PTHR10622:SF10">
    <property type="entry name" value="HET DOMAIN-CONTAINING PROTEIN"/>
    <property type="match status" value="1"/>
</dbReference>
<evidence type="ECO:0000259" key="3">
    <source>
        <dbReference type="Pfam" id="PF26640"/>
    </source>
</evidence>
<evidence type="ECO:0000313" key="4">
    <source>
        <dbReference type="EMBL" id="PMD40327.1"/>
    </source>
</evidence>
<evidence type="ECO:0000313" key="5">
    <source>
        <dbReference type="Proteomes" id="UP000235786"/>
    </source>
</evidence>
<gene>
    <name evidence="4" type="ORF">L207DRAFT_337309</name>
</gene>
<feature type="domain" description="DUF8212" evidence="3">
    <location>
        <begin position="43"/>
        <end position="73"/>
    </location>
</feature>
<protein>
    <recommendedName>
        <fullName evidence="3">DUF8212 domain-containing protein</fullName>
    </recommendedName>
</protein>
<keyword evidence="2" id="KW-0812">Transmembrane</keyword>
<keyword evidence="2" id="KW-1133">Transmembrane helix</keyword>
<dbReference type="EMBL" id="KZ613945">
    <property type="protein sequence ID" value="PMD40327.1"/>
    <property type="molecule type" value="Genomic_DNA"/>
</dbReference>
<dbReference type="Proteomes" id="UP000235786">
    <property type="component" value="Unassembled WGS sequence"/>
</dbReference>
<organism evidence="4 5">
    <name type="scientific">Hyaloscypha variabilis (strain UAMH 11265 / GT02V1 / F)</name>
    <name type="common">Meliniomyces variabilis</name>
    <dbReference type="NCBI Taxonomy" id="1149755"/>
    <lineage>
        <taxon>Eukaryota</taxon>
        <taxon>Fungi</taxon>
        <taxon>Dikarya</taxon>
        <taxon>Ascomycota</taxon>
        <taxon>Pezizomycotina</taxon>
        <taxon>Leotiomycetes</taxon>
        <taxon>Helotiales</taxon>
        <taxon>Hyaloscyphaceae</taxon>
        <taxon>Hyaloscypha</taxon>
        <taxon>Hyaloscypha variabilis</taxon>
    </lineage>
</organism>
<accession>A0A2J6RP78</accession>
<keyword evidence="2" id="KW-0472">Membrane</keyword>
<keyword evidence="5" id="KW-1185">Reference proteome</keyword>
<dbReference type="STRING" id="1149755.A0A2J6RP78"/>
<feature type="compositionally biased region" description="Acidic residues" evidence="1">
    <location>
        <begin position="346"/>
        <end position="359"/>
    </location>
</feature>
<evidence type="ECO:0000256" key="2">
    <source>
        <dbReference type="SAM" id="Phobius"/>
    </source>
</evidence>
<feature type="transmembrane region" description="Helical" evidence="2">
    <location>
        <begin position="21"/>
        <end position="38"/>
    </location>
</feature>
<dbReference type="AlphaFoldDB" id="A0A2J6RP78"/>
<dbReference type="Pfam" id="PF26640">
    <property type="entry name" value="DUF8212"/>
    <property type="match status" value="1"/>
</dbReference>
<dbReference type="PANTHER" id="PTHR10622">
    <property type="entry name" value="HET DOMAIN-CONTAINING PROTEIN"/>
    <property type="match status" value="1"/>
</dbReference>
<evidence type="ECO:0000256" key="1">
    <source>
        <dbReference type="SAM" id="MobiDB-lite"/>
    </source>
</evidence>
<sequence>MAATAMKMSWAASRTTTRREDLAYCLLGIFNVSMPLLYGEGEKAFLRLQEEIMRQSGDLSIFAWGYQALEVHENGGMFARSPTDFIGCSTFERRLSRPTVISATNITLSVEISYYRPKRNAWISYMQTSTVPRQTKSHFSCPWSFIETKVSLCVMPTISQISGLRGRPVYDPSLFRKDLSSPLVIDEVYPPHFWGDLARQLYFGNNENWYSGAMDLVSEVDTPIYKPNWGTITFLCRQEPVAYVLVSHKSRVRRKTVIIVRYLQTPSQNEKIEVRLSSWPGGLRSLAESEMNYGVPYVKEKGVQRFQAGVASKNDGEFSADCSWDTITLSTSESSVKAMSGRESGNDEVEGCGEGESGIDQDGSGASEDIGSREEDPSKGGNLRRN</sequence>
<name>A0A2J6RP78_HYAVF</name>